<evidence type="ECO:0000313" key="2">
    <source>
        <dbReference type="EMBL" id="PKC04117.1"/>
    </source>
</evidence>
<dbReference type="Proteomes" id="UP000232722">
    <property type="component" value="Unassembled WGS sequence"/>
</dbReference>
<sequence>MLRKIASSYVLQAQEEDIYNADASFPENVRNGSGESSKIATSGEVEKGSETIQTSRHSSDLNVQANDQEVDVAEIDNIIVKKISCLLLESEFTLEYGRKSRKKLHKDKIDKDVHEWLRSDPGQIRSLNDLEQWKAKFSDLKSIDADLTFKTMEFCNNQCLRREIMQNREWDFIVKILGLIIGTLLEEFDIGTFELNRTKKESRSVTNRKRKDVHEEYTTLTSEMKKNGPNHLTFKTKGNDENLLWSKLHFKKVELEEVFALGIQITGTRWTIYSLSYDNSQNFYFFFEIKVARPTLVEMATLILLITFSDMEDLLPDFLENLFAL</sequence>
<proteinExistence type="predicted"/>
<feature type="compositionally biased region" description="Polar residues" evidence="1">
    <location>
        <begin position="30"/>
        <end position="40"/>
    </location>
</feature>
<feature type="region of interest" description="Disordered" evidence="1">
    <location>
        <begin position="24"/>
        <end position="62"/>
    </location>
</feature>
<dbReference type="VEuPathDB" id="FungiDB:RhiirA1_472888"/>
<name>A0A2N0PBA4_9GLOM</name>
<reference evidence="2 3" key="1">
    <citation type="submission" date="2016-04" db="EMBL/GenBank/DDBJ databases">
        <title>Genome analyses suggest a sexual origin of heterokaryosis in a supposedly ancient asexual fungus.</title>
        <authorList>
            <person name="Ropars J."/>
            <person name="Sedzielewska K."/>
            <person name="Noel J."/>
            <person name="Charron P."/>
            <person name="Farinelli L."/>
            <person name="Marton T."/>
            <person name="Kruger M."/>
            <person name="Pelin A."/>
            <person name="Brachmann A."/>
            <person name="Corradi N."/>
        </authorList>
    </citation>
    <scope>NUCLEOTIDE SEQUENCE [LARGE SCALE GENOMIC DNA]</scope>
    <source>
        <strain evidence="2 3">A5</strain>
    </source>
</reference>
<dbReference type="VEuPathDB" id="FungiDB:RhiirFUN_016094"/>
<protein>
    <submittedName>
        <fullName evidence="2">Uncharacterized protein</fullName>
    </submittedName>
</protein>
<evidence type="ECO:0000313" key="3">
    <source>
        <dbReference type="Proteomes" id="UP000232722"/>
    </source>
</evidence>
<reference evidence="2 3" key="2">
    <citation type="submission" date="2017-09" db="EMBL/GenBank/DDBJ databases">
        <title>Extensive intraspecific genome diversity in a model arbuscular mycorrhizal fungus.</title>
        <authorList>
            <person name="Chen E.C."/>
            <person name="Morin E."/>
            <person name="Beaudet D."/>
            <person name="Noel J."/>
            <person name="Ndikumana S."/>
            <person name="Charron P."/>
            <person name="St-Onge C."/>
            <person name="Giorgi J."/>
            <person name="Grigoriev I.V."/>
            <person name="Roux C."/>
            <person name="Martin F.M."/>
            <person name="Corradi N."/>
        </authorList>
    </citation>
    <scope>NUCLEOTIDE SEQUENCE [LARGE SCALE GENOMIC DNA]</scope>
    <source>
        <strain evidence="2 3">A5</strain>
    </source>
</reference>
<gene>
    <name evidence="2" type="ORF">RhiirA5_422722</name>
</gene>
<dbReference type="AlphaFoldDB" id="A0A2N0PBA4"/>
<accession>A0A2N0PBA4</accession>
<dbReference type="VEuPathDB" id="FungiDB:FUN_010813"/>
<feature type="compositionally biased region" description="Polar residues" evidence="1">
    <location>
        <begin position="50"/>
        <end position="62"/>
    </location>
</feature>
<comment type="caution">
    <text evidence="2">The sequence shown here is derived from an EMBL/GenBank/DDBJ whole genome shotgun (WGS) entry which is preliminary data.</text>
</comment>
<organism evidence="2 3">
    <name type="scientific">Rhizophagus irregularis</name>
    <dbReference type="NCBI Taxonomy" id="588596"/>
    <lineage>
        <taxon>Eukaryota</taxon>
        <taxon>Fungi</taxon>
        <taxon>Fungi incertae sedis</taxon>
        <taxon>Mucoromycota</taxon>
        <taxon>Glomeromycotina</taxon>
        <taxon>Glomeromycetes</taxon>
        <taxon>Glomerales</taxon>
        <taxon>Glomeraceae</taxon>
        <taxon>Rhizophagus</taxon>
    </lineage>
</organism>
<evidence type="ECO:0000256" key="1">
    <source>
        <dbReference type="SAM" id="MobiDB-lite"/>
    </source>
</evidence>
<dbReference type="EMBL" id="LLXJ01001064">
    <property type="protein sequence ID" value="PKC04117.1"/>
    <property type="molecule type" value="Genomic_DNA"/>
</dbReference>